<dbReference type="AlphaFoldDB" id="A0A919JPV5"/>
<dbReference type="Proteomes" id="UP000647172">
    <property type="component" value="Unassembled WGS sequence"/>
</dbReference>
<keyword evidence="1" id="KW-1133">Transmembrane helix</keyword>
<name>A0A919JPV5_9ACTN</name>
<comment type="caution">
    <text evidence="2">The sequence shown here is derived from an EMBL/GenBank/DDBJ whole genome shotgun (WGS) entry which is preliminary data.</text>
</comment>
<keyword evidence="3" id="KW-1185">Reference proteome</keyword>
<feature type="transmembrane region" description="Helical" evidence="1">
    <location>
        <begin position="67"/>
        <end position="86"/>
    </location>
</feature>
<dbReference type="EMBL" id="BOMQ01000052">
    <property type="protein sequence ID" value="GIE50769.1"/>
    <property type="molecule type" value="Genomic_DNA"/>
</dbReference>
<organism evidence="2 3">
    <name type="scientific">Actinoplanes nipponensis</name>
    <dbReference type="NCBI Taxonomy" id="135950"/>
    <lineage>
        <taxon>Bacteria</taxon>
        <taxon>Bacillati</taxon>
        <taxon>Actinomycetota</taxon>
        <taxon>Actinomycetes</taxon>
        <taxon>Micromonosporales</taxon>
        <taxon>Micromonosporaceae</taxon>
        <taxon>Actinoplanes</taxon>
    </lineage>
</organism>
<evidence type="ECO:0000313" key="3">
    <source>
        <dbReference type="Proteomes" id="UP000647172"/>
    </source>
</evidence>
<proteinExistence type="predicted"/>
<accession>A0A919JPV5</accession>
<evidence type="ECO:0000256" key="1">
    <source>
        <dbReference type="SAM" id="Phobius"/>
    </source>
</evidence>
<sequence>MPVSFGAIGSLPGALIGAVHWTVRLADVPVDVGAASGPLAVLRTDRANTLAAASIAALCVDAWLRGFGFAGIAAAAFLAVCHLRAWGRWVILVRGRLALTGRLPWAPAAFLEEAHRRGVLRQSGAYYRFRHLRLRDHLAAHDRRQEGRV</sequence>
<evidence type="ECO:0000313" key="2">
    <source>
        <dbReference type="EMBL" id="GIE50769.1"/>
    </source>
</evidence>
<keyword evidence="1" id="KW-0472">Membrane</keyword>
<gene>
    <name evidence="2" type="ORF">Ani05nite_43030</name>
</gene>
<reference evidence="2" key="1">
    <citation type="submission" date="2021-01" db="EMBL/GenBank/DDBJ databases">
        <title>Whole genome shotgun sequence of Actinoplanes nipponensis NBRC 14063.</title>
        <authorList>
            <person name="Komaki H."/>
            <person name="Tamura T."/>
        </authorList>
    </citation>
    <scope>NUCLEOTIDE SEQUENCE</scope>
    <source>
        <strain evidence="2">NBRC 14063</strain>
    </source>
</reference>
<protein>
    <submittedName>
        <fullName evidence="2">Uncharacterized protein</fullName>
    </submittedName>
</protein>
<dbReference type="RefSeq" id="WP_239130466.1">
    <property type="nucleotide sequence ID" value="NZ_BAAAYJ010000049.1"/>
</dbReference>
<keyword evidence="1" id="KW-0812">Transmembrane</keyword>